<dbReference type="RefSeq" id="WP_066752413.1">
    <property type="nucleotide sequence ID" value="NZ_JBHUMB010000014.1"/>
</dbReference>
<evidence type="ECO:0000313" key="9">
    <source>
        <dbReference type="Proteomes" id="UP001597418"/>
    </source>
</evidence>
<dbReference type="Gene3D" id="1.25.40.390">
    <property type="match status" value="1"/>
</dbReference>
<dbReference type="InterPro" id="IPR033985">
    <property type="entry name" value="SusD-like_N"/>
</dbReference>
<dbReference type="Pfam" id="PF14322">
    <property type="entry name" value="SusD-like_3"/>
    <property type="match status" value="1"/>
</dbReference>
<keyword evidence="5" id="KW-0998">Cell outer membrane</keyword>
<keyword evidence="3" id="KW-0732">Signal</keyword>
<organism evidence="8 9">
    <name type="scientific">Sphingobacterium populi</name>
    <dbReference type="NCBI Taxonomy" id="1812824"/>
    <lineage>
        <taxon>Bacteria</taxon>
        <taxon>Pseudomonadati</taxon>
        <taxon>Bacteroidota</taxon>
        <taxon>Sphingobacteriia</taxon>
        <taxon>Sphingobacteriales</taxon>
        <taxon>Sphingobacteriaceae</taxon>
        <taxon>Sphingobacterium</taxon>
    </lineage>
</organism>
<name>A0ABW5UFH2_9SPHI</name>
<evidence type="ECO:0000259" key="6">
    <source>
        <dbReference type="Pfam" id="PF07980"/>
    </source>
</evidence>
<evidence type="ECO:0000259" key="7">
    <source>
        <dbReference type="Pfam" id="PF14322"/>
    </source>
</evidence>
<feature type="domain" description="SusD-like N-terminal" evidence="7">
    <location>
        <begin position="114"/>
        <end position="225"/>
    </location>
</feature>
<reference evidence="9" key="1">
    <citation type="journal article" date="2019" name="Int. J. Syst. Evol. Microbiol.">
        <title>The Global Catalogue of Microorganisms (GCM) 10K type strain sequencing project: providing services to taxonomists for standard genome sequencing and annotation.</title>
        <authorList>
            <consortium name="The Broad Institute Genomics Platform"/>
            <consortium name="The Broad Institute Genome Sequencing Center for Infectious Disease"/>
            <person name="Wu L."/>
            <person name="Ma J."/>
        </authorList>
    </citation>
    <scope>NUCLEOTIDE SEQUENCE [LARGE SCALE GENOMIC DNA]</scope>
    <source>
        <strain evidence="9">KCTC 42247</strain>
    </source>
</reference>
<dbReference type="EMBL" id="JBHUMB010000014">
    <property type="protein sequence ID" value="MFD2744685.1"/>
    <property type="molecule type" value="Genomic_DNA"/>
</dbReference>
<dbReference type="PROSITE" id="PS51257">
    <property type="entry name" value="PROKAR_LIPOPROTEIN"/>
    <property type="match status" value="1"/>
</dbReference>
<comment type="similarity">
    <text evidence="2">Belongs to the SusD family.</text>
</comment>
<keyword evidence="9" id="KW-1185">Reference proteome</keyword>
<dbReference type="SUPFAM" id="SSF48452">
    <property type="entry name" value="TPR-like"/>
    <property type="match status" value="1"/>
</dbReference>
<evidence type="ECO:0000256" key="5">
    <source>
        <dbReference type="ARBA" id="ARBA00023237"/>
    </source>
</evidence>
<dbReference type="Pfam" id="PF07980">
    <property type="entry name" value="SusD_RagB"/>
    <property type="match status" value="1"/>
</dbReference>
<feature type="domain" description="RagB/SusD" evidence="6">
    <location>
        <begin position="355"/>
        <end position="640"/>
    </location>
</feature>
<evidence type="ECO:0000256" key="2">
    <source>
        <dbReference type="ARBA" id="ARBA00006275"/>
    </source>
</evidence>
<evidence type="ECO:0000256" key="4">
    <source>
        <dbReference type="ARBA" id="ARBA00023136"/>
    </source>
</evidence>
<dbReference type="InterPro" id="IPR012944">
    <property type="entry name" value="SusD_RagB_dom"/>
</dbReference>
<sequence length="640" mass="73351">MKTNVIKSRLAIITILLIIVGTSSCEKYLDKSPLADIDEGVAFQSFRNFQGFTEELYNCVPLITSIGSHSAWNFGDDEMWEPTETRIFAYNIDHGDYWAWNTAIFGSWFKNGGNPTNTARVDKGNLWGLSWYAIRKANIGLGNLDKLTEATEEERRLIEGQLYFFRGWFHFMLMQYWGGLPYIDEILPPDQAPRVARLNYHETAEKVASDLQRAAELLPVDWNATTVGPTMGNNDRRPNKIMALSFLGKNLLLAGSPLMNQESTGDRNYNREYCIRAAAALGEALQIAETTRLYELIPFSHYSRIFYTWNQNYAVPGSVTVDGHRYTEAIMMENPAEINGRFRWNQVNDYRPMDINNSGIKVYPTANYVDFYGMENGLPIANPTQADSESGYDPQYPWRNRDPRFYHDIMFDGEQAVLNGGYVGNDEYKQYASLFTGGLYRTANPTKAVFTGYMLSKFISKNMNQWDGYADNNAFSLSLLRLSDVYLLYAEAASEGYDSPNGKSPNFSKTAVDAVNFVRDRPGLGVGHVHAKFLSSQAAFREEYRRERAVELAFEGHRFIDLRRWLLLHERPYTYKMGIEFNRAPGVPNSAVYADPKNARVINFRQTILFERKFSARHYWFPFLVSDISMYPEFSQNPGW</sequence>
<protein>
    <submittedName>
        <fullName evidence="8">RagB/SusD family nutrient uptake outer membrane protein</fullName>
    </submittedName>
</protein>
<gene>
    <name evidence="8" type="ORF">ACFSQ6_14905</name>
</gene>
<accession>A0ABW5UFH2</accession>
<comment type="subcellular location">
    <subcellularLocation>
        <location evidence="1">Cell outer membrane</location>
    </subcellularLocation>
</comment>
<comment type="caution">
    <text evidence="8">The sequence shown here is derived from an EMBL/GenBank/DDBJ whole genome shotgun (WGS) entry which is preliminary data.</text>
</comment>
<evidence type="ECO:0000313" key="8">
    <source>
        <dbReference type="EMBL" id="MFD2744685.1"/>
    </source>
</evidence>
<dbReference type="InterPro" id="IPR011990">
    <property type="entry name" value="TPR-like_helical_dom_sf"/>
</dbReference>
<evidence type="ECO:0000256" key="3">
    <source>
        <dbReference type="ARBA" id="ARBA00022729"/>
    </source>
</evidence>
<evidence type="ECO:0000256" key="1">
    <source>
        <dbReference type="ARBA" id="ARBA00004442"/>
    </source>
</evidence>
<keyword evidence="4" id="KW-0472">Membrane</keyword>
<dbReference type="Proteomes" id="UP001597418">
    <property type="component" value="Unassembled WGS sequence"/>
</dbReference>
<proteinExistence type="inferred from homology"/>